<feature type="compositionally biased region" description="Polar residues" evidence="1">
    <location>
        <begin position="2766"/>
        <end position="2781"/>
    </location>
</feature>
<dbReference type="InterPro" id="IPR045167">
    <property type="entry name" value="Hobbit"/>
</dbReference>
<dbReference type="Pfam" id="PF10344">
    <property type="entry name" value="Hobbit"/>
    <property type="match status" value="1"/>
</dbReference>
<feature type="domain" description="FMP27 SW motif-containing RBG unit" evidence="4">
    <location>
        <begin position="1145"/>
        <end position="1247"/>
    </location>
</feature>
<evidence type="ECO:0000256" key="2">
    <source>
        <dbReference type="SAM" id="Phobius"/>
    </source>
</evidence>
<dbReference type="SMART" id="SM01214">
    <property type="entry name" value="Fmp27_GFWDK"/>
    <property type="match status" value="1"/>
</dbReference>
<name>A0A8E2ERR7_9PEZI</name>
<dbReference type="PANTHER" id="PTHR15678">
    <property type="entry name" value="ANTIGEN MLAA-22-RELATED"/>
    <property type="match status" value="1"/>
</dbReference>
<feature type="domain" description="FMP27 WPPW motif-containing RBG unit" evidence="5">
    <location>
        <begin position="1671"/>
        <end position="2165"/>
    </location>
</feature>
<feature type="region of interest" description="Disordered" evidence="1">
    <location>
        <begin position="707"/>
        <end position="749"/>
    </location>
</feature>
<feature type="compositionally biased region" description="Basic residues" evidence="1">
    <location>
        <begin position="1077"/>
        <end position="1096"/>
    </location>
</feature>
<evidence type="ECO:0000256" key="1">
    <source>
        <dbReference type="SAM" id="MobiDB-lite"/>
    </source>
</evidence>
<organism evidence="6 7">
    <name type="scientific">Glonium stellatum</name>
    <dbReference type="NCBI Taxonomy" id="574774"/>
    <lineage>
        <taxon>Eukaryota</taxon>
        <taxon>Fungi</taxon>
        <taxon>Dikarya</taxon>
        <taxon>Ascomycota</taxon>
        <taxon>Pezizomycotina</taxon>
        <taxon>Dothideomycetes</taxon>
        <taxon>Pleosporomycetidae</taxon>
        <taxon>Gloniales</taxon>
        <taxon>Gloniaceae</taxon>
        <taxon>Glonium</taxon>
    </lineage>
</organism>
<dbReference type="InterPro" id="IPR019449">
    <property type="entry name" value="FMP27_WPPW_RBG"/>
</dbReference>
<proteinExistence type="predicted"/>
<keyword evidence="7" id="KW-1185">Reference proteome</keyword>
<feature type="compositionally biased region" description="Polar residues" evidence="1">
    <location>
        <begin position="2864"/>
        <end position="2875"/>
    </location>
</feature>
<dbReference type="EMBL" id="KV750704">
    <property type="protein sequence ID" value="OCL03624.1"/>
    <property type="molecule type" value="Genomic_DNA"/>
</dbReference>
<sequence>MMALPSLSFVAGLILLAYLSSFVFFAFIRVVTGISIQRLGLSGLRRIAYTPKDGLKIEIRGLGLTLHRPTFAQPTWLSVVLTELKVTVDLKSLGEKPRRRAPWTHWTNGSAEKVSGNISSSETSAGEGDALDDNGDFESQRSRTWERLTHAKERIKRLHRKIKWIRLVDLVASTSTLAIVDVGSLQVGSFTMAVDTRRKTVDRSRLFQHRRSSSSKKQRPAEWIFTVRSVLFTPEGKDSTEVLDHCTLNIHGLLYKDLDGLRDASIALKLGRLSLPYDDIKTSMDRAKHCRSVYGRRGTNASETEISFTDVMEELDQPGSREENIVRTVSDSKEFASSILRGIQEIQFAVSFFGLTKRIQSVHSSDPPIFLNMSMKEVGMDLLRLDPRSPAHLMYFSPNDIAHQALIAAISISVGIDDGHDHPERLLYVPMATTTVNTTLPSKTIQFSKEKNVDERNTNILFANLVVTSPSLDLDPKHVPFVLALFQNPKERPKPPMRHHKRHLLSRLLPKASIKISIHEPVIRVTLPPMESGKQETDEFDLLISAMSSISLDVESSHSADGDLHYSLISTFRINSHQLYYQTASSEKHNLLLTDSLELKLQLSASPEVVVVLNGNIQTFSIYMVRPEISEGLRQIVAQLQSDVVRKRRVSPRGRPPNFLRRWPAWLLHAHFQGSDFNIEVAGVDPKVSKNARGLALHLDSWTAEYKQNKGDDTDSRPRRRATSRTINRDDYLLKPSSPASPRRKLGDSTDGRRLALHWQGLEGFVVEAADVWEQEPFFSLPRIEVAFTTSTDKLGPIFHINSYAKSLFIHYSLYRHFALGVATMVLRKTFNSQPDRSNGVASEPRTARHLSPPSMDGDDIDPATSSRNEIVALDFKAAFVQIKADMPSDPPLMVHIQGLEAGRHRWTNPFVRSRLVRLYAETPGIKRVWSRVVSVKTLRIDLRQSRRKYGTMITEEKSIDIATDAIRLAVPHQLVVHKVFDNLTNVVKTVQRLHHHFQPNSEDYVLDKGPEGPKNVPKISLRSQALLFEIEDGSFEWKLGVIYRLGLLEQKQRLAREDAFNLKLKKLREMEDRRGNSRYRAKSAHQPRGRSKLRKDKSVKGRSKSEIHSDRESPRRPHRPGRQMRYDKEGYSDLSEISRTTAENARDKLDRLNAQTWKKRIDHGLTCQNRAMQDIRSIFWGLDELPDEVEQKETILAIPQRPALMAVLISDLDIILDKPSFPIHDYPKFLNKIGKGMPVDMQYSLLIPTHVQINMGEARVTLRDYPLPFLHVPAIRHGQSPRLPSLSLRTDFVIAEEFRDKESSRTSRIVVVPPETTESGEESGGFTVDVRRTVSPVKTYSDVDIEINSGHPTRITWGTSYQPAIQDMMQVIEGFTKPAIDPSERVGFWDKIRLTFHSRAKVAWKGDGDVHLILKGSRDPYMVTGQGAGFVMCWHNNVRWTIAEDNDPKKFMVVNSGGYILAIPDLSHYARQDSELDHSSGSEASSSISSYRQTAVFKKTVMKLNGNVQWLSGLVFERNLDDGGRSFDFIPHYKVVWKNPRYAKSVDGKPYDAFRGFRSHHIHMSVAVAAPFDRDWDVSNLKPSTNYNSVHLTPRFFTHFYSWWSMFSGVMSLPIRQGKLWPGVEKSSKKFGRHLATIKYNLLLSPLYMSHIYKHKDAEDYGAGVVSATGLKVRLDSFMLDIHQRREEFRTQVQAPKSQESNGQNQTTGMRINQAQVDFISADVRAVSASISGTNPGDLETPTDEMLASYQEDGISVDLSKFSIPDQKFEWVDMDDFVELGWILPADRNPETTILPLAYAPRFTYFRQTDNPDVSGDTQRSSPFGNEDTHYCVMSARNDPRRVQCRLIQERLKRVNEQVLQNQRAIGEQELKVIRDAESQEHLMKRLELLRNHSITLQRKQDFLRSMYNSLISRLEQNDPRTVPGVDNEEDEYFEAQEEYDVSDPEVKGMDSTPLADYISDFNNRFIVHNVHLKWSNSLRNIILRYIHQVSQRRGFVYYMSRRAVKFILDIVEEQSRSKQSSMPHTNSGNSSATSPLSPQGDDELSISDRVQQLLEDGKKFVNANDPIHSEEIQLQSEKNTKSAVLVTAKGMQLKVIQIMDKDRVTDDVSGLVQRRFQAAMDSLQIFVTNSRTFTTEDLHMYSGSTYGTPKGSSWPPWVPFEVMFEFNTNPFGFQRVVQRTSASMRYDKYNTLRLKYNDDVTGADSSYSRSPENLENRIDHLWIDFPHVRALCNSTQYYAMYIIVLDLLLYSEPLEKTRSERLEKIMLASDFSDLTGAPEMVISLQERIRQLEEIKLHFQVNEKYLDRQGWRDRMAMEQDLTVCEDELFFIMKAITTSQRKMDDRAQTKQSNGLLRWYISASEIVWHLLRESSESLAEFQLKNALYDRTDNNDGSNLNSMEIERIHGLNLLPNALYPEMIAPYIDNNRPFTEGRNTKMLRVHWFMLEAIAGIPVMDHFEVNLFPLKVQLEHEIGMKLFEYIFPNANSNGENGGFSPFLVKHILPTQEEANESEAEQHALDSASADVQSFDLEMIKEAEARAGSLELRLQPTLTLPEKRRPQSSLGRPKSSGHGVRSNVHHLRLFRDANKSGVDLRKTLHSNRDASSDTLTLNSRPGSYRSSSNISVTNSSDGDRSSKRFTLHRAASSNKSNAKDARSDDLTQMMTRASNYMTLAYVKIPSMVLCLSYKGKGQHNMEDVHDLVFRMPTLEYRNKTWSNLDLALQLKKDVIRALISHTGAIIGNKFSHHRPTKQQQSRLRQIANSSTLLNTSPDLSGTSESNSVRDRSPGDDEGSEASGEPRKSFTSGRGSTLSVTDSYESSLKSGTGTMWTQGTEKSGFETEGQNFAEELSRVDQTEPDRETIRSSLSKHLTNISHKTRPKDNLIPAAEDSEDTTRRKSKLLLGKKFLHSIPRSQ</sequence>
<dbReference type="OrthoDB" id="1562405at2759"/>
<evidence type="ECO:0000313" key="7">
    <source>
        <dbReference type="Proteomes" id="UP000250140"/>
    </source>
</evidence>
<evidence type="ECO:0000259" key="5">
    <source>
        <dbReference type="SMART" id="SM01216"/>
    </source>
</evidence>
<feature type="compositionally biased region" description="Basic and acidic residues" evidence="1">
    <location>
        <begin position="1097"/>
        <end position="1116"/>
    </location>
</feature>
<feature type="region of interest" description="Disordered" evidence="1">
    <location>
        <begin position="2018"/>
        <end position="2045"/>
    </location>
</feature>
<feature type="compositionally biased region" description="Polar residues" evidence="1">
    <location>
        <begin position="2607"/>
        <end position="2616"/>
    </location>
</feature>
<feature type="domain" description="FMP27/BLTP2/Hobbit GFWDK motif-containing RBG unit" evidence="3">
    <location>
        <begin position="1265"/>
        <end position="1424"/>
    </location>
</feature>
<feature type="compositionally biased region" description="Polar residues" evidence="1">
    <location>
        <begin position="105"/>
        <end position="124"/>
    </location>
</feature>
<evidence type="ECO:0000259" key="4">
    <source>
        <dbReference type="SMART" id="SM01215"/>
    </source>
</evidence>
<keyword evidence="2" id="KW-1133">Transmembrane helix</keyword>
<feature type="transmembrane region" description="Helical" evidence="2">
    <location>
        <begin position="6"/>
        <end position="28"/>
    </location>
</feature>
<keyword evidence="2" id="KW-0472">Membrane</keyword>
<feature type="region of interest" description="Disordered" evidence="1">
    <location>
        <begin position="2547"/>
        <end position="2583"/>
    </location>
</feature>
<feature type="compositionally biased region" description="Low complexity" evidence="1">
    <location>
        <begin position="2618"/>
        <end position="2631"/>
    </location>
</feature>
<feature type="compositionally biased region" description="Basic and acidic residues" evidence="1">
    <location>
        <begin position="2849"/>
        <end position="2863"/>
    </location>
</feature>
<evidence type="ECO:0000259" key="3">
    <source>
        <dbReference type="SMART" id="SM01214"/>
    </source>
</evidence>
<feature type="compositionally biased region" description="Basic and acidic residues" evidence="1">
    <location>
        <begin position="707"/>
        <end position="717"/>
    </location>
</feature>
<accession>A0A8E2ERR7</accession>
<protein>
    <submittedName>
        <fullName evidence="6">Uncharacterized protein</fullName>
    </submittedName>
</protein>
<feature type="region of interest" description="Disordered" evidence="1">
    <location>
        <begin position="833"/>
        <end position="864"/>
    </location>
</feature>
<dbReference type="Proteomes" id="UP000250140">
    <property type="component" value="Unassembled WGS sequence"/>
</dbReference>
<feature type="compositionally biased region" description="Polar residues" evidence="1">
    <location>
        <begin position="2019"/>
        <end position="2039"/>
    </location>
</feature>
<dbReference type="PANTHER" id="PTHR15678:SF6">
    <property type="entry name" value="BRIDGE-LIKE LIPID TRANSFER PROTEIN FAMILY MEMBER 2"/>
    <property type="match status" value="1"/>
</dbReference>
<dbReference type="SMART" id="SM01215">
    <property type="entry name" value="Fmp27_SW"/>
    <property type="match status" value="1"/>
</dbReference>
<evidence type="ECO:0000313" key="6">
    <source>
        <dbReference type="EMBL" id="OCL03624.1"/>
    </source>
</evidence>
<feature type="compositionally biased region" description="Basic and acidic residues" evidence="1">
    <location>
        <begin position="2596"/>
        <end position="2606"/>
    </location>
</feature>
<feature type="region of interest" description="Disordered" evidence="1">
    <location>
        <begin position="2596"/>
        <end position="2659"/>
    </location>
</feature>
<reference evidence="6 7" key="1">
    <citation type="journal article" date="2016" name="Nat. Commun.">
        <title>Ectomycorrhizal ecology is imprinted in the genome of the dominant symbiotic fungus Cenococcum geophilum.</title>
        <authorList>
            <consortium name="DOE Joint Genome Institute"/>
            <person name="Peter M."/>
            <person name="Kohler A."/>
            <person name="Ohm R.A."/>
            <person name="Kuo A."/>
            <person name="Krutzmann J."/>
            <person name="Morin E."/>
            <person name="Arend M."/>
            <person name="Barry K.W."/>
            <person name="Binder M."/>
            <person name="Choi C."/>
            <person name="Clum A."/>
            <person name="Copeland A."/>
            <person name="Grisel N."/>
            <person name="Haridas S."/>
            <person name="Kipfer T."/>
            <person name="LaButti K."/>
            <person name="Lindquist E."/>
            <person name="Lipzen A."/>
            <person name="Maire R."/>
            <person name="Meier B."/>
            <person name="Mihaltcheva S."/>
            <person name="Molinier V."/>
            <person name="Murat C."/>
            <person name="Poggeler S."/>
            <person name="Quandt C.A."/>
            <person name="Sperisen C."/>
            <person name="Tritt A."/>
            <person name="Tisserant E."/>
            <person name="Crous P.W."/>
            <person name="Henrissat B."/>
            <person name="Nehls U."/>
            <person name="Egli S."/>
            <person name="Spatafora J.W."/>
            <person name="Grigoriev I.V."/>
            <person name="Martin F.M."/>
        </authorList>
    </citation>
    <scope>NUCLEOTIDE SEQUENCE [LARGE SCALE GENOMIC DNA]</scope>
    <source>
        <strain evidence="6 7">CBS 207.34</strain>
    </source>
</reference>
<dbReference type="SMART" id="SM01216">
    <property type="entry name" value="Fmp27_WPPW"/>
    <property type="match status" value="1"/>
</dbReference>
<dbReference type="InterPro" id="IPR019441">
    <property type="entry name" value="FMP27/BLTP2/Hobbit_GFWDK_RBG"/>
</dbReference>
<dbReference type="InterPro" id="IPR019415">
    <property type="entry name" value="FMP27_SW_RBG"/>
</dbReference>
<feature type="region of interest" description="Disordered" evidence="1">
    <location>
        <begin position="2766"/>
        <end position="2897"/>
    </location>
</feature>
<keyword evidence="2" id="KW-0812">Transmembrane</keyword>
<feature type="compositionally biased region" description="Polar residues" evidence="1">
    <location>
        <begin position="2803"/>
        <end position="2835"/>
    </location>
</feature>
<feature type="region of interest" description="Disordered" evidence="1">
    <location>
        <begin position="1072"/>
        <end position="1132"/>
    </location>
</feature>
<gene>
    <name evidence="6" type="ORF">AOQ84DRAFT_325653</name>
</gene>
<feature type="region of interest" description="Disordered" evidence="1">
    <location>
        <begin position="101"/>
        <end position="138"/>
    </location>
</feature>